<dbReference type="InterPro" id="IPR007484">
    <property type="entry name" value="Peptidase_M28"/>
</dbReference>
<dbReference type="InterPro" id="IPR040234">
    <property type="entry name" value="QC/QCL"/>
</dbReference>
<evidence type="ECO:0000256" key="2">
    <source>
        <dbReference type="ARBA" id="ARBA00023315"/>
    </source>
</evidence>
<dbReference type="Gene3D" id="3.40.630.10">
    <property type="entry name" value="Zn peptidases"/>
    <property type="match status" value="1"/>
</dbReference>
<dbReference type="PANTHER" id="PTHR12283">
    <property type="entry name" value="GLUTAMINYL-PEPTIDE CYCLOTRANSFERASE"/>
    <property type="match status" value="1"/>
</dbReference>
<dbReference type="PANTHER" id="PTHR12283:SF6">
    <property type="entry name" value="GLUTAMINYL-PEPTIDE CYCLOTRANSFERASE-RELATED"/>
    <property type="match status" value="1"/>
</dbReference>
<keyword evidence="1" id="KW-0808">Transferase</keyword>
<reference evidence="4 5" key="1">
    <citation type="submission" date="2024-03" db="EMBL/GenBank/DDBJ databases">
        <title>Aquirufa genome sequencing.</title>
        <authorList>
            <person name="Pitt A."/>
            <person name="Hahn M.W."/>
        </authorList>
    </citation>
    <scope>NUCLEOTIDE SEQUENCE [LARGE SCALE GENOMIC DNA]</scope>
    <source>
        <strain evidence="4 5">OSTEICH-129V</strain>
    </source>
</reference>
<comment type="caution">
    <text evidence="4">The sequence shown here is derived from an EMBL/GenBank/DDBJ whole genome shotgun (WGS) entry which is preliminary data.</text>
</comment>
<evidence type="ECO:0000256" key="1">
    <source>
        <dbReference type="ARBA" id="ARBA00022679"/>
    </source>
</evidence>
<evidence type="ECO:0000313" key="5">
    <source>
        <dbReference type="Proteomes" id="UP001598138"/>
    </source>
</evidence>
<dbReference type="RefSeq" id="WP_377983242.1">
    <property type="nucleotide sequence ID" value="NZ_JBBKXZ010000002.1"/>
</dbReference>
<evidence type="ECO:0000259" key="3">
    <source>
        <dbReference type="Pfam" id="PF04389"/>
    </source>
</evidence>
<keyword evidence="5" id="KW-1185">Reference proteome</keyword>
<gene>
    <name evidence="4" type="ORF">U0R10_06985</name>
</gene>
<dbReference type="SUPFAM" id="SSF53187">
    <property type="entry name" value="Zn-dependent exopeptidases"/>
    <property type="match status" value="1"/>
</dbReference>
<sequence length="333" mass="36257">MNRSRIALFLLVIFVLTGGYYGYQSLQTGTQETVSTATLVPTPDFVADSAYAFIAKQVAFGPRIPNSPAQKACGNWLVTKMKSYGLTVTTQEFSANRYDGKALQGTNIFASFNPSAAKRILLAAHWDSRTIADKDQVRKDEPIDAANDGASGVGVMIEIARVLAETKNKPNVGVDFVFFDLEDHGEPHDSPAGNPASWALGSQYWASNIIPAGYRPYYGILLDMVGAKGAKFPHEGTSMQYAPGLVRSIWSTASDLGYGEFFLDADAFGISDDHTAVNEVAKIQMIDIIDLRPVNGGFDFGSYHHTHQDNLANIDKSTLKAVGQTLLQVLYRE</sequence>
<accession>A0ABW6DHG1</accession>
<evidence type="ECO:0000313" key="4">
    <source>
        <dbReference type="EMBL" id="MFD3394360.1"/>
    </source>
</evidence>
<protein>
    <submittedName>
        <fullName evidence="4">M28 family peptidase</fullName>
    </submittedName>
</protein>
<name>A0ABW6DHG1_9BACT</name>
<keyword evidence="2" id="KW-0012">Acyltransferase</keyword>
<dbReference type="Pfam" id="PF04389">
    <property type="entry name" value="Peptidase_M28"/>
    <property type="match status" value="1"/>
</dbReference>
<feature type="domain" description="Peptidase M28" evidence="3">
    <location>
        <begin position="107"/>
        <end position="329"/>
    </location>
</feature>
<dbReference type="EMBL" id="JBBKXZ010000002">
    <property type="protein sequence ID" value="MFD3394360.1"/>
    <property type="molecule type" value="Genomic_DNA"/>
</dbReference>
<organism evidence="4 5">
    <name type="scientific">Aquirufa avitistagni</name>
    <dbReference type="NCBI Taxonomy" id="3104728"/>
    <lineage>
        <taxon>Bacteria</taxon>
        <taxon>Pseudomonadati</taxon>
        <taxon>Bacteroidota</taxon>
        <taxon>Cytophagia</taxon>
        <taxon>Cytophagales</taxon>
        <taxon>Flectobacillaceae</taxon>
        <taxon>Aquirufa</taxon>
    </lineage>
</organism>
<proteinExistence type="predicted"/>
<dbReference type="Proteomes" id="UP001598138">
    <property type="component" value="Unassembled WGS sequence"/>
</dbReference>